<feature type="transmembrane region" description="Helical" evidence="12">
    <location>
        <begin position="251"/>
        <end position="273"/>
    </location>
</feature>
<keyword evidence="4" id="KW-1003">Cell membrane</keyword>
<evidence type="ECO:0000256" key="10">
    <source>
        <dbReference type="ARBA" id="ARBA00023004"/>
    </source>
</evidence>
<evidence type="ECO:0000256" key="4">
    <source>
        <dbReference type="ARBA" id="ARBA00022475"/>
    </source>
</evidence>
<feature type="transmembrane region" description="Helical" evidence="12">
    <location>
        <begin position="293"/>
        <end position="320"/>
    </location>
</feature>
<comment type="caution">
    <text evidence="13">The sequence shown here is derived from an EMBL/GenBank/DDBJ whole genome shotgun (WGS) entry which is preliminary data.</text>
</comment>
<keyword evidence="7" id="KW-0479">Metal-binding</keyword>
<evidence type="ECO:0000313" key="14">
    <source>
        <dbReference type="Proteomes" id="UP001500729"/>
    </source>
</evidence>
<protein>
    <submittedName>
        <fullName evidence="13">Cytochrome d ubiquinol oxidase subunit II</fullName>
    </submittedName>
</protein>
<keyword evidence="6 12" id="KW-0812">Transmembrane</keyword>
<feature type="transmembrane region" description="Helical" evidence="12">
    <location>
        <begin position="12"/>
        <end position="36"/>
    </location>
</feature>
<sequence length="336" mass="36353">MDLPTVWFCLIALLWLGYLFLEGFDFGVGMLLPFLGREESERRVMINTIGPVWDGNEVWLIVAAGATFAAFPGWYASLLSTAYLPFLVLLLALIGRGVAFEYRGKVDSDRWRRGWDTVIVLASWISPLVVGLVLSANVFGLPLDANGDRVGGLLGIFSLPSVVGALAVCGFALLHGAFFVTLKTEGDLRVRARKFALRLGVPLLLPVTALVLIAQFTQGTAWTWVPLVIAVLAAAAGFLRLRGWRDGQAFALQGVALAAVVVGLFGTLWPNVLPSTLDPAWSLSVAGTASSPYTLAVITWVAAFGTPAVLVYQGWTYWVFRKRIGTKHIPKVHAPS</sequence>
<keyword evidence="3" id="KW-0813">Transport</keyword>
<keyword evidence="10" id="KW-0408">Iron</keyword>
<evidence type="ECO:0000256" key="5">
    <source>
        <dbReference type="ARBA" id="ARBA00022617"/>
    </source>
</evidence>
<evidence type="ECO:0000256" key="1">
    <source>
        <dbReference type="ARBA" id="ARBA00004651"/>
    </source>
</evidence>
<evidence type="ECO:0000256" key="8">
    <source>
        <dbReference type="ARBA" id="ARBA00022982"/>
    </source>
</evidence>
<dbReference type="EMBL" id="BAAAGS010000064">
    <property type="protein sequence ID" value="GAA0554465.1"/>
    <property type="molecule type" value="Genomic_DNA"/>
</dbReference>
<evidence type="ECO:0000256" key="12">
    <source>
        <dbReference type="SAM" id="Phobius"/>
    </source>
</evidence>
<gene>
    <name evidence="13" type="primary">cydB</name>
    <name evidence="13" type="ORF">GCM10009533_60510</name>
</gene>
<feature type="transmembrane region" description="Helical" evidence="12">
    <location>
        <begin position="221"/>
        <end position="239"/>
    </location>
</feature>
<feature type="transmembrane region" description="Helical" evidence="12">
    <location>
        <begin position="82"/>
        <end position="102"/>
    </location>
</feature>
<feature type="transmembrane region" description="Helical" evidence="12">
    <location>
        <begin position="151"/>
        <end position="174"/>
    </location>
</feature>
<evidence type="ECO:0000256" key="3">
    <source>
        <dbReference type="ARBA" id="ARBA00022448"/>
    </source>
</evidence>
<dbReference type="PANTHER" id="PTHR43141">
    <property type="entry name" value="CYTOCHROME BD2 SUBUNIT II"/>
    <property type="match status" value="1"/>
</dbReference>
<dbReference type="PANTHER" id="PTHR43141:SF5">
    <property type="entry name" value="CYTOCHROME BD-I UBIQUINOL OXIDASE SUBUNIT 2"/>
    <property type="match status" value="1"/>
</dbReference>
<reference evidence="13 14" key="1">
    <citation type="journal article" date="2019" name="Int. J. Syst. Evol. Microbiol.">
        <title>The Global Catalogue of Microorganisms (GCM) 10K type strain sequencing project: providing services to taxonomists for standard genome sequencing and annotation.</title>
        <authorList>
            <consortium name="The Broad Institute Genomics Platform"/>
            <consortium name="The Broad Institute Genome Sequencing Center for Infectious Disease"/>
            <person name="Wu L."/>
            <person name="Ma J."/>
        </authorList>
    </citation>
    <scope>NUCLEOTIDE SEQUENCE [LARGE SCALE GENOMIC DNA]</scope>
    <source>
        <strain evidence="13 14">JCM 10303</strain>
    </source>
</reference>
<feature type="transmembrane region" description="Helical" evidence="12">
    <location>
        <begin position="195"/>
        <end position="215"/>
    </location>
</feature>
<feature type="transmembrane region" description="Helical" evidence="12">
    <location>
        <begin position="114"/>
        <end position="139"/>
    </location>
</feature>
<keyword evidence="9 12" id="KW-1133">Transmembrane helix</keyword>
<organism evidence="13 14">
    <name type="scientific">Saccharopolyspora erythraea</name>
    <name type="common">Streptomyces erythraeus</name>
    <dbReference type="NCBI Taxonomy" id="1836"/>
    <lineage>
        <taxon>Bacteria</taxon>
        <taxon>Bacillati</taxon>
        <taxon>Actinomycetota</taxon>
        <taxon>Actinomycetes</taxon>
        <taxon>Pseudonocardiales</taxon>
        <taxon>Pseudonocardiaceae</taxon>
        <taxon>Saccharopolyspora</taxon>
    </lineage>
</organism>
<comment type="subcellular location">
    <subcellularLocation>
        <location evidence="1">Cell membrane</location>
        <topology evidence="1">Multi-pass membrane protein</topology>
    </subcellularLocation>
</comment>
<keyword evidence="14" id="KW-1185">Reference proteome</keyword>
<dbReference type="InterPro" id="IPR003317">
    <property type="entry name" value="Cyt-d_oxidase_su2"/>
</dbReference>
<dbReference type="RefSeq" id="WP_009949265.1">
    <property type="nucleotide sequence ID" value="NZ_BAAAGS010000064.1"/>
</dbReference>
<evidence type="ECO:0000313" key="13">
    <source>
        <dbReference type="EMBL" id="GAA0554465.1"/>
    </source>
</evidence>
<evidence type="ECO:0000256" key="2">
    <source>
        <dbReference type="ARBA" id="ARBA00007543"/>
    </source>
</evidence>
<evidence type="ECO:0000256" key="9">
    <source>
        <dbReference type="ARBA" id="ARBA00022989"/>
    </source>
</evidence>
<dbReference type="Pfam" id="PF02322">
    <property type="entry name" value="Cyt_bd_oxida_II"/>
    <property type="match status" value="1"/>
</dbReference>
<evidence type="ECO:0000256" key="7">
    <source>
        <dbReference type="ARBA" id="ARBA00022723"/>
    </source>
</evidence>
<accession>A0ABN1DX63</accession>
<evidence type="ECO:0000256" key="6">
    <source>
        <dbReference type="ARBA" id="ARBA00022692"/>
    </source>
</evidence>
<dbReference type="Proteomes" id="UP001500729">
    <property type="component" value="Unassembled WGS sequence"/>
</dbReference>
<dbReference type="PIRSF" id="PIRSF000267">
    <property type="entry name" value="Cyt_oxidse_sub2"/>
    <property type="match status" value="1"/>
</dbReference>
<keyword evidence="8" id="KW-0249">Electron transport</keyword>
<comment type="similarity">
    <text evidence="2">Belongs to the cytochrome ubiquinol oxidase subunit 2 family.</text>
</comment>
<keyword evidence="11 12" id="KW-0472">Membrane</keyword>
<evidence type="ECO:0000256" key="11">
    <source>
        <dbReference type="ARBA" id="ARBA00023136"/>
    </source>
</evidence>
<dbReference type="NCBIfam" id="TIGR00203">
    <property type="entry name" value="cydB"/>
    <property type="match status" value="1"/>
</dbReference>
<name>A0ABN1DX63_SACER</name>
<keyword evidence="5" id="KW-0349">Heme</keyword>
<proteinExistence type="inferred from homology"/>